<dbReference type="PANTHER" id="PTHR38589:SF1">
    <property type="entry name" value="BLR0621 PROTEIN"/>
    <property type="match status" value="1"/>
</dbReference>
<evidence type="ECO:0000313" key="3">
    <source>
        <dbReference type="Proteomes" id="UP000219374"/>
    </source>
</evidence>
<dbReference type="PANTHER" id="PTHR38589">
    <property type="entry name" value="BLR0621 PROTEIN"/>
    <property type="match status" value="1"/>
</dbReference>
<evidence type="ECO:0000256" key="1">
    <source>
        <dbReference type="SAM" id="SignalP"/>
    </source>
</evidence>
<dbReference type="AlphaFoldDB" id="A0A286D9U8"/>
<dbReference type="EMBL" id="OCND01000007">
    <property type="protein sequence ID" value="SOD55402.1"/>
    <property type="molecule type" value="Genomic_DNA"/>
</dbReference>
<organism evidence="2 3">
    <name type="scientific">Pseudoxanthomonas wuyuanensis</name>
    <dbReference type="NCBI Taxonomy" id="1073196"/>
    <lineage>
        <taxon>Bacteria</taxon>
        <taxon>Pseudomonadati</taxon>
        <taxon>Pseudomonadota</taxon>
        <taxon>Gammaproteobacteria</taxon>
        <taxon>Lysobacterales</taxon>
        <taxon>Lysobacteraceae</taxon>
        <taxon>Pseudoxanthomonas</taxon>
    </lineage>
</organism>
<sequence length="267" mass="28592">MRGSLRFLPLLRRLHGWSMSGLLALFPLVAAAATGNALPWDDAGQLVLVITPDWDASDGSLQRFERIDGRWQAVAAAVPITVGRAGSAWGIGLHPLQSHGPQKREGDGRAPAGAFALGDAFGYAGSADTAMPYRAMRASDYCIDVDGSPLYNRIVDRDEVGEAAVAGSTEPMRRDLHADGDQRYRQGLVIRHNPDNLAGAGSCIFAHLWKAPGEATAGCTAMDAEAMQALLAWLQPQAQPVFVLLPQAEYARLKRSWQLPQSAGAQP</sequence>
<accession>A0A286D9U8</accession>
<reference evidence="2 3" key="1">
    <citation type="submission" date="2017-09" db="EMBL/GenBank/DDBJ databases">
        <authorList>
            <person name="Ehlers B."/>
            <person name="Leendertz F.H."/>
        </authorList>
    </citation>
    <scope>NUCLEOTIDE SEQUENCE [LARGE SCALE GENOMIC DNA]</scope>
    <source>
        <strain evidence="2 3">CGMCC 1.10978</strain>
    </source>
</reference>
<name>A0A286D9U8_9GAMM</name>
<feature type="signal peptide" evidence="1">
    <location>
        <begin position="1"/>
        <end position="32"/>
    </location>
</feature>
<dbReference type="Proteomes" id="UP000219374">
    <property type="component" value="Unassembled WGS sequence"/>
</dbReference>
<evidence type="ECO:0000313" key="2">
    <source>
        <dbReference type="EMBL" id="SOD55402.1"/>
    </source>
</evidence>
<feature type="chain" id="PRO_5013329890" evidence="1">
    <location>
        <begin position="33"/>
        <end position="267"/>
    </location>
</feature>
<keyword evidence="3" id="KW-1185">Reference proteome</keyword>
<protein>
    <submittedName>
        <fullName evidence="2">L,D-peptidoglycan transpeptidase YkuD, ErfK/YbiS/YcfS/YnhG family</fullName>
    </submittedName>
</protein>
<keyword evidence="1" id="KW-0732">Signal</keyword>
<proteinExistence type="predicted"/>
<gene>
    <name evidence="2" type="ORF">SAMN06296416_10780</name>
</gene>